<reference evidence="3 4" key="1">
    <citation type="journal article" date="2015" name="Nature">
        <title>rRNA introns, odd ribosomes, and small enigmatic genomes across a large radiation of phyla.</title>
        <authorList>
            <person name="Brown C.T."/>
            <person name="Hug L.A."/>
            <person name="Thomas B.C."/>
            <person name="Sharon I."/>
            <person name="Castelle C.J."/>
            <person name="Singh A."/>
            <person name="Wilkins M.J."/>
            <person name="Williams K.H."/>
            <person name="Banfield J.F."/>
        </authorList>
    </citation>
    <scope>NUCLEOTIDE SEQUENCE [LARGE SCALE GENOMIC DNA]</scope>
</reference>
<dbReference type="InterPro" id="IPR028098">
    <property type="entry name" value="Glyco_trans_4-like_N"/>
</dbReference>
<feature type="domain" description="Glycosyltransferase subfamily 4-like N-terminal" evidence="2">
    <location>
        <begin position="67"/>
        <end position="152"/>
    </location>
</feature>
<dbReference type="SUPFAM" id="SSF53756">
    <property type="entry name" value="UDP-Glycosyltransferase/glycogen phosphorylase"/>
    <property type="match status" value="1"/>
</dbReference>
<dbReference type="EMBL" id="LBPN01000001">
    <property type="protein sequence ID" value="KKP60006.1"/>
    <property type="molecule type" value="Genomic_DNA"/>
</dbReference>
<dbReference type="InterPro" id="IPR001296">
    <property type="entry name" value="Glyco_trans_1"/>
</dbReference>
<evidence type="ECO:0000313" key="4">
    <source>
        <dbReference type="Proteomes" id="UP000034176"/>
    </source>
</evidence>
<dbReference type="Pfam" id="PF13579">
    <property type="entry name" value="Glyco_trans_4_4"/>
    <property type="match status" value="1"/>
</dbReference>
<dbReference type="Gene3D" id="3.40.50.2000">
    <property type="entry name" value="Glycogen Phosphorylase B"/>
    <property type="match status" value="2"/>
</dbReference>
<organism evidence="3 4">
    <name type="scientific">Candidatus Gottesmanbacteria bacterium GW2011_GWA1_34_13</name>
    <dbReference type="NCBI Taxonomy" id="1618434"/>
    <lineage>
        <taxon>Bacteria</taxon>
        <taxon>Candidatus Gottesmaniibacteriota</taxon>
    </lineage>
</organism>
<evidence type="ECO:0000259" key="2">
    <source>
        <dbReference type="Pfam" id="PF13579"/>
    </source>
</evidence>
<comment type="caution">
    <text evidence="3">The sequence shown here is derived from an EMBL/GenBank/DDBJ whole genome shotgun (WGS) entry which is preliminary data.</text>
</comment>
<dbReference type="Pfam" id="PF00534">
    <property type="entry name" value="Glycos_transf_1"/>
    <property type="match status" value="1"/>
</dbReference>
<feature type="domain" description="Glycosyl transferase family 1" evidence="1">
    <location>
        <begin position="185"/>
        <end position="339"/>
    </location>
</feature>
<dbReference type="Proteomes" id="UP000034176">
    <property type="component" value="Unassembled WGS sequence"/>
</dbReference>
<dbReference type="STRING" id="1618434.UR52_C0001G0086"/>
<keyword evidence="3" id="KW-0808">Transferase</keyword>
<evidence type="ECO:0000259" key="1">
    <source>
        <dbReference type="Pfam" id="PF00534"/>
    </source>
</evidence>
<gene>
    <name evidence="3" type="ORF">UR52_C0001G0086</name>
</gene>
<proteinExistence type="predicted"/>
<dbReference type="GO" id="GO:0016757">
    <property type="term" value="F:glycosyltransferase activity"/>
    <property type="evidence" value="ECO:0007669"/>
    <property type="project" value="InterPro"/>
</dbReference>
<accession>A0A0G0B8G4</accession>
<protein>
    <submittedName>
        <fullName evidence="3">Glycosyl transferase group 1</fullName>
    </submittedName>
</protein>
<dbReference type="PANTHER" id="PTHR12526">
    <property type="entry name" value="GLYCOSYLTRANSFERASE"/>
    <property type="match status" value="1"/>
</dbReference>
<dbReference type="AlphaFoldDB" id="A0A0G0B8G4"/>
<evidence type="ECO:0000313" key="3">
    <source>
        <dbReference type="EMBL" id="KKP60006.1"/>
    </source>
</evidence>
<sequence length="377" mass="43661">MNICVLIDAWDPIWGGGQTHVWEISKLLIGKYNHNIDIYTRKIISEDNSTYVNNEQYYKGKLKIIRIGPLTKFFNPLARTLWFLSVMASVIKNHRQKKYTLIHAHAYLSGIPGKILSKLLGIPVVFTVHGSNLLDLNKKTLLYYLEKFILTQIKYDQEISVSNSFLKYENTNSNIEVIPNGVNVQEFDKVKKAVDKSKFSYLWVGRYDKVKGLPILIEAFNKLLLCYKDIQLILVGDGPEKNKIQLLVNKFKIIDFIKFIPKTKHEDLIKIYKQSDVFVLPSLTEGQPITILEAWAAKLPVIASKVGDNVKLIENEVNGILVNPNNIEDLYQAMLNIYRFNKRELLGNKGHELVLKKYTWIKNVIKLERIYKQLFLY</sequence>
<dbReference type="CDD" id="cd03801">
    <property type="entry name" value="GT4_PimA-like"/>
    <property type="match status" value="1"/>
</dbReference>
<name>A0A0G0B8G4_9BACT</name>